<feature type="transmembrane region" description="Helical" evidence="2">
    <location>
        <begin position="979"/>
        <end position="999"/>
    </location>
</feature>
<feature type="compositionally biased region" description="Basic and acidic residues" evidence="1">
    <location>
        <begin position="713"/>
        <end position="724"/>
    </location>
</feature>
<reference evidence="4 5" key="1">
    <citation type="submission" date="2016-10" db="EMBL/GenBank/DDBJ databases">
        <authorList>
            <person name="de Groot N.N."/>
        </authorList>
    </citation>
    <scope>NUCLEOTIDE SEQUENCE [LARGE SCALE GENOMIC DNA]</scope>
    <source>
        <strain evidence="4 5">JCM 21544</strain>
    </source>
</reference>
<protein>
    <recommendedName>
        <fullName evidence="3">Toxin VasX N-terminal region domain-containing protein</fullName>
    </recommendedName>
</protein>
<evidence type="ECO:0000259" key="3">
    <source>
        <dbReference type="Pfam" id="PF20249"/>
    </source>
</evidence>
<proteinExistence type="predicted"/>
<feature type="region of interest" description="Disordered" evidence="1">
    <location>
        <begin position="690"/>
        <end position="724"/>
    </location>
</feature>
<dbReference type="STRING" id="137658.SAMN05216186_1502"/>
<name>A0A1G9QDG5_9PSED</name>
<evidence type="ECO:0000256" key="2">
    <source>
        <dbReference type="SAM" id="Phobius"/>
    </source>
</evidence>
<evidence type="ECO:0000256" key="1">
    <source>
        <dbReference type="SAM" id="MobiDB-lite"/>
    </source>
</evidence>
<feature type="transmembrane region" description="Helical" evidence="2">
    <location>
        <begin position="1039"/>
        <end position="1057"/>
    </location>
</feature>
<feature type="domain" description="Toxin VasX N-terminal region" evidence="3">
    <location>
        <begin position="136"/>
        <end position="245"/>
    </location>
</feature>
<keyword evidence="2" id="KW-1133">Transmembrane helix</keyword>
<dbReference type="AlphaFoldDB" id="A0A1G9QDG5"/>
<keyword evidence="5" id="KW-1185">Reference proteome</keyword>
<dbReference type="Pfam" id="PF20249">
    <property type="entry name" value="VasX_N"/>
    <property type="match status" value="1"/>
</dbReference>
<gene>
    <name evidence="4" type="ORF">SAMN05216186_1502</name>
</gene>
<feature type="compositionally biased region" description="Polar residues" evidence="1">
    <location>
        <begin position="628"/>
        <end position="637"/>
    </location>
</feature>
<evidence type="ECO:0000313" key="4">
    <source>
        <dbReference type="EMBL" id="SDM09026.1"/>
    </source>
</evidence>
<organism evidence="4 5">
    <name type="scientific">Pseudomonas indica</name>
    <dbReference type="NCBI Taxonomy" id="137658"/>
    <lineage>
        <taxon>Bacteria</taxon>
        <taxon>Pseudomonadati</taxon>
        <taxon>Pseudomonadota</taxon>
        <taxon>Gammaproteobacteria</taxon>
        <taxon>Pseudomonadales</taxon>
        <taxon>Pseudomonadaceae</taxon>
        <taxon>Pseudomonas</taxon>
    </lineage>
</organism>
<dbReference type="EMBL" id="FNFD01000050">
    <property type="protein sequence ID" value="SDM09026.1"/>
    <property type="molecule type" value="Genomic_DNA"/>
</dbReference>
<feature type="region of interest" description="Disordered" evidence="1">
    <location>
        <begin position="608"/>
        <end position="637"/>
    </location>
</feature>
<feature type="compositionally biased region" description="Basic and acidic residues" evidence="1">
    <location>
        <begin position="690"/>
        <end position="699"/>
    </location>
</feature>
<feature type="compositionally biased region" description="Basic and acidic residues" evidence="1">
    <location>
        <begin position="618"/>
        <end position="627"/>
    </location>
</feature>
<dbReference type="RefSeq" id="WP_084339342.1">
    <property type="nucleotide sequence ID" value="NZ_FNFD01000050.1"/>
</dbReference>
<accession>A0A1G9QDG5</accession>
<dbReference type="InterPro" id="IPR046864">
    <property type="entry name" value="VasX_N"/>
</dbReference>
<dbReference type="CDD" id="cd20705">
    <property type="entry name" value="MIX_I"/>
    <property type="match status" value="1"/>
</dbReference>
<sequence length="1276" mass="140315">MSAKAGSLSNGPACEAGKLIVEVIGKDHPPGQRIVIYDETDNELQEWLTNRRQLEPLIDKAFSSTLHIWPWDGQPKRHLWLEIEAEKGGPIRVPLMDDAKATPRQIEQQWNQIVPIVPFTAVAGSRSAYDLGTPVLVRNGYVYVFYRDKLWRELEVRVGEKTTFHDVPVAHYRQKNGFKSGPRAATGKALDDIWLPATWNDMTAPPVQLCFSEVQLSASRLQRLEQDAGLRRTRCNSVDLRASKSKFKRLYEGQPNGKDMLAAFSTFDVRDYANQNAVGKAKVTRLNLNLHVFPVGLAAPQRMRQPGYEWMLDHPGRYLCDLSGQFPVTSKTEAQAFLDGCERGTPGKPPATLESDAWAHCLEEKVKAGRPVCPSPQDGGPSEVWKAQPAEQDVLQQARQRQICGVLLEDEQYRLRHLLNRINTQQNLLKLCAERATQHANHGSALLVQQLIVPRALGGQTNPLHQSLEKLKEQGKRDINRFTATPERAQVWRHLNGVQDLLAECLGHPEAQQTLADHLSLDGFDYTAALHFASQLLAGLACSPAQLDPLAVNGDVTDAITGVSLYSPKGTPGQQLISTIANQQQHPLHAMLWPVAELEDLLAPYQKPASAEPNQGDGRFRPSELAKTETQGAPAANQQTLDSSLLASLVAAGSLNSTLTAQLKAGAGALISIYENIQGAVDAAENALHAAKETSRQRQAEAASRSGAHQQARGREQATRESLGKRARPVNIRLHGQGVQQLRSMLPDTFGYAYFIRRSQANSQAHYLFGLEDLPTQPARATRFYGEFLDARGNLLGSTNVARGATAGAQTGDHLLLALPRNHSTARLIGELNRRINAAREAERAAQTAQASAAQADSALESAVQNYNTQRNSKVYRVLNSRTFTAAVLMLELWNVNNEWQSREQTANEKGGYRFGAGLMGAGLDLLIAMEALTVKLAGSQSVLASARRTLFTIPDKAATRWLGVKLGEQVTKDITARLIGQTIAGLVFAGLCLYDAWYAWQWNDDAMWGYLLMAGGGILGAASGLLAGSATFLGLNPVGWIALLLVCIGAGLVYLLSSSPIEDWLANGPFGDSRTNNYPHLRDPQEAFYRLVGLFAGIRISSGRNPAFDPNAKLSSHDTVPYRVRTANSLVRIESNLPGLLSSLGNVNINALCRLRSVETVLTAKGDSYTVAKPLGPEMGPVAQRLWPNALELFFDMPASQSMSFSPRRNGLYHEWVIRAQFRLSGDRHAWYFPTPKPKDPQTFNLGKNKPNWDKVDQPFWADECTYNATPPKEF</sequence>
<keyword evidence="2" id="KW-0812">Transmembrane</keyword>
<feature type="transmembrane region" description="Helical" evidence="2">
    <location>
        <begin position="1011"/>
        <end position="1033"/>
    </location>
</feature>
<dbReference type="Proteomes" id="UP000198706">
    <property type="component" value="Unassembled WGS sequence"/>
</dbReference>
<keyword evidence="2" id="KW-0472">Membrane</keyword>
<evidence type="ECO:0000313" key="5">
    <source>
        <dbReference type="Proteomes" id="UP000198706"/>
    </source>
</evidence>